<keyword evidence="3" id="KW-1185">Reference proteome</keyword>
<gene>
    <name evidence="2" type="ORF">ACFSR3_01795</name>
</gene>
<proteinExistence type="predicted"/>
<protein>
    <submittedName>
        <fullName evidence="2">HipA family kinase</fullName>
    </submittedName>
</protein>
<comment type="caution">
    <text evidence="2">The sequence shown here is derived from an EMBL/GenBank/DDBJ whole genome shotgun (WGS) entry which is preliminary data.</text>
</comment>
<evidence type="ECO:0000313" key="2">
    <source>
        <dbReference type="EMBL" id="MFD2600776.1"/>
    </source>
</evidence>
<keyword evidence="2" id="KW-0808">Transferase</keyword>
<dbReference type="InterPro" id="IPR046748">
    <property type="entry name" value="HipA_2"/>
</dbReference>
<name>A0ABW5NQ05_9FLAO</name>
<organism evidence="2 3">
    <name type="scientific">Flavobacterium suzhouense</name>
    <dbReference type="NCBI Taxonomy" id="1529638"/>
    <lineage>
        <taxon>Bacteria</taxon>
        <taxon>Pseudomonadati</taxon>
        <taxon>Bacteroidota</taxon>
        <taxon>Flavobacteriia</taxon>
        <taxon>Flavobacteriales</taxon>
        <taxon>Flavobacteriaceae</taxon>
        <taxon>Flavobacterium</taxon>
    </lineage>
</organism>
<evidence type="ECO:0000313" key="3">
    <source>
        <dbReference type="Proteomes" id="UP001597480"/>
    </source>
</evidence>
<dbReference type="EMBL" id="JBHUMD010000003">
    <property type="protein sequence ID" value="MFD2600776.1"/>
    <property type="molecule type" value="Genomic_DNA"/>
</dbReference>
<evidence type="ECO:0000259" key="1">
    <source>
        <dbReference type="Pfam" id="PF20613"/>
    </source>
</evidence>
<feature type="domain" description="HipA-like kinase" evidence="1">
    <location>
        <begin position="17"/>
        <end position="244"/>
    </location>
</feature>
<accession>A0ABW5NQ05</accession>
<sequence>MLEIRKTIHEAEKVYDTGARPILVTCDDVQDWVCKHNQPSKLCNEIIGSKFAEIWNLKTPEICLINVIEDHIPKKYLNVLQPINFRKLCFGSLYRANSKELDSSTTLLFKESGFRKKIKNREDFLKIALFDIWLSNEDRNFNNSNLFIDFEKSDQIYFWVFDHGEIFNSNSIQHGTFIITEDESIIKTELANILFKKGQKLTDTVNNLVENFYLCTSECEQNLTGVLDLIPTQWGVDLDELEKNIRKELFTKEWLEECEQTFRSFIQINITNK</sequence>
<keyword evidence="2" id="KW-0418">Kinase</keyword>
<dbReference type="Pfam" id="PF20613">
    <property type="entry name" value="HipA_2"/>
    <property type="match status" value="1"/>
</dbReference>
<dbReference type="Proteomes" id="UP001597480">
    <property type="component" value="Unassembled WGS sequence"/>
</dbReference>
<dbReference type="GO" id="GO:0016301">
    <property type="term" value="F:kinase activity"/>
    <property type="evidence" value="ECO:0007669"/>
    <property type="project" value="UniProtKB-KW"/>
</dbReference>
<reference evidence="3" key="1">
    <citation type="journal article" date="2019" name="Int. J. Syst. Evol. Microbiol.">
        <title>The Global Catalogue of Microorganisms (GCM) 10K type strain sequencing project: providing services to taxonomists for standard genome sequencing and annotation.</title>
        <authorList>
            <consortium name="The Broad Institute Genomics Platform"/>
            <consortium name="The Broad Institute Genome Sequencing Center for Infectious Disease"/>
            <person name="Wu L."/>
            <person name="Ma J."/>
        </authorList>
    </citation>
    <scope>NUCLEOTIDE SEQUENCE [LARGE SCALE GENOMIC DNA]</scope>
    <source>
        <strain evidence="3">KCTC 42107</strain>
    </source>
</reference>
<dbReference type="RefSeq" id="WP_379819448.1">
    <property type="nucleotide sequence ID" value="NZ_JBHUMD010000003.1"/>
</dbReference>